<dbReference type="EMBL" id="CP047591">
    <property type="protein sequence ID" value="QHI74014.1"/>
    <property type="molecule type" value="Genomic_DNA"/>
</dbReference>
<dbReference type="AlphaFoldDB" id="A0A6P1MMV9"/>
<reference evidence="1 2" key="1">
    <citation type="submission" date="2020-01" db="EMBL/GenBank/DDBJ databases">
        <title>Genomic analysis of Aminipila sp. CBA3637.</title>
        <authorList>
            <person name="Kim Y.B."/>
            <person name="Roh S.W."/>
        </authorList>
    </citation>
    <scope>NUCLEOTIDE SEQUENCE [LARGE SCALE GENOMIC DNA]</scope>
    <source>
        <strain evidence="1 2">CBA3637</strain>
    </source>
</reference>
<keyword evidence="2" id="KW-1185">Reference proteome</keyword>
<organism evidence="1 2">
    <name type="scientific">Aminipila terrae</name>
    <dbReference type="NCBI Taxonomy" id="2697030"/>
    <lineage>
        <taxon>Bacteria</taxon>
        <taxon>Bacillati</taxon>
        <taxon>Bacillota</taxon>
        <taxon>Clostridia</taxon>
        <taxon>Peptostreptococcales</taxon>
        <taxon>Anaerovoracaceae</taxon>
        <taxon>Aminipila</taxon>
    </lineage>
</organism>
<dbReference type="KEGG" id="amic:Ami3637_14000"/>
<evidence type="ECO:0000313" key="1">
    <source>
        <dbReference type="EMBL" id="QHI74014.1"/>
    </source>
</evidence>
<sequence>MRFSQYSAWNDFMIKSYGQDIEEAIKQGRNLVMEKYAFMMEFTNPQYYKSELEPHLPVIDLETMNMVEEIAWYMVDCEKEIAAKYPKLANSGRPIEARGDITGFTSVETYAKGELKTYSKNTLRLYLDYVRENRAAGKNLALKVQEEMVKMYGYASIEDAENKL</sequence>
<dbReference type="InterPro" id="IPR025191">
    <property type="entry name" value="DUF4125"/>
</dbReference>
<accession>A0A6P1MMV9</accession>
<proteinExistence type="predicted"/>
<dbReference type="Pfam" id="PF13526">
    <property type="entry name" value="DUF4125"/>
    <property type="match status" value="1"/>
</dbReference>
<dbReference type="RefSeq" id="WP_162363776.1">
    <property type="nucleotide sequence ID" value="NZ_CP047591.1"/>
</dbReference>
<dbReference type="Proteomes" id="UP000463883">
    <property type="component" value="Chromosome"/>
</dbReference>
<evidence type="ECO:0000313" key="2">
    <source>
        <dbReference type="Proteomes" id="UP000463883"/>
    </source>
</evidence>
<name>A0A6P1MMV9_9FIRM</name>
<protein>
    <submittedName>
        <fullName evidence="1">DUF4125 family protein</fullName>
    </submittedName>
</protein>
<gene>
    <name evidence="1" type="ORF">Ami3637_14000</name>
</gene>